<dbReference type="InterPro" id="IPR036767">
    <property type="entry name" value="ApaG_sf"/>
</dbReference>
<dbReference type="Pfam" id="PF04379">
    <property type="entry name" value="DUF525"/>
    <property type="match status" value="1"/>
</dbReference>
<protein>
    <submittedName>
        <fullName evidence="4">ApaG domain-containing protein</fullName>
    </submittedName>
</protein>
<dbReference type="OMA" id="NFTMERE"/>
<proteinExistence type="predicted"/>
<dbReference type="PROSITE" id="PS51087">
    <property type="entry name" value="APAG"/>
    <property type="match status" value="1"/>
</dbReference>
<dbReference type="SUPFAM" id="SSF110069">
    <property type="entry name" value="ApaG-like"/>
    <property type="match status" value="1"/>
</dbReference>
<dbReference type="PANTHER" id="PTHR14289:SF16">
    <property type="entry name" value="POLYMERASE DELTA-INTERACTING PROTEIN 2"/>
    <property type="match status" value="1"/>
</dbReference>
<gene>
    <name evidence="2" type="ORF">NBR_LOCUS13446</name>
</gene>
<dbReference type="SMART" id="SM00992">
    <property type="entry name" value="YccV-like"/>
    <property type="match status" value="1"/>
</dbReference>
<dbReference type="Gene3D" id="2.60.40.1470">
    <property type="entry name" value="ApaG domain"/>
    <property type="match status" value="1"/>
</dbReference>
<dbReference type="InterPro" id="IPR011722">
    <property type="entry name" value="Hemimethylated_DNA-bd_dom"/>
</dbReference>
<evidence type="ECO:0000259" key="1">
    <source>
        <dbReference type="PROSITE" id="PS51087"/>
    </source>
</evidence>
<evidence type="ECO:0000313" key="4">
    <source>
        <dbReference type="WBParaSite" id="NBR_0001344501-mRNA-1"/>
    </source>
</evidence>
<evidence type="ECO:0000313" key="2">
    <source>
        <dbReference type="EMBL" id="VDL77035.1"/>
    </source>
</evidence>
<dbReference type="GO" id="GO:0042645">
    <property type="term" value="C:mitochondrial nucleoid"/>
    <property type="evidence" value="ECO:0007669"/>
    <property type="project" value="TreeGrafter"/>
</dbReference>
<dbReference type="EMBL" id="UYSL01021043">
    <property type="protein sequence ID" value="VDL77035.1"/>
    <property type="molecule type" value="Genomic_DNA"/>
</dbReference>
<organism evidence="4">
    <name type="scientific">Nippostrongylus brasiliensis</name>
    <name type="common">Rat hookworm</name>
    <dbReference type="NCBI Taxonomy" id="27835"/>
    <lineage>
        <taxon>Eukaryota</taxon>
        <taxon>Metazoa</taxon>
        <taxon>Ecdysozoa</taxon>
        <taxon>Nematoda</taxon>
        <taxon>Chromadorea</taxon>
        <taxon>Rhabditida</taxon>
        <taxon>Rhabditina</taxon>
        <taxon>Rhabditomorpha</taxon>
        <taxon>Strongyloidea</taxon>
        <taxon>Heligmosomidae</taxon>
        <taxon>Nippostrongylus</taxon>
    </lineage>
</organism>
<dbReference type="SUPFAM" id="SSF141255">
    <property type="entry name" value="YccV-like"/>
    <property type="match status" value="1"/>
</dbReference>
<dbReference type="WBParaSite" id="NBR_0001344501-mRNA-1">
    <property type="protein sequence ID" value="NBR_0001344501-mRNA-1"/>
    <property type="gene ID" value="NBR_0001344501"/>
</dbReference>
<accession>A0A0N4YAL9</accession>
<dbReference type="STRING" id="27835.A0A0N4YAL9"/>
<dbReference type="AlphaFoldDB" id="A0A0N4YAL9"/>
<dbReference type="InterPro" id="IPR036623">
    <property type="entry name" value="Hemimethylated_DNA-bd_sf"/>
</dbReference>
<name>A0A0N4YAL9_NIPBR</name>
<evidence type="ECO:0000313" key="3">
    <source>
        <dbReference type="Proteomes" id="UP000271162"/>
    </source>
</evidence>
<feature type="domain" description="ApaG" evidence="1">
    <location>
        <begin position="182"/>
        <end position="308"/>
    </location>
</feature>
<reference evidence="2 3" key="2">
    <citation type="submission" date="2018-11" db="EMBL/GenBank/DDBJ databases">
        <authorList>
            <consortium name="Pathogen Informatics"/>
        </authorList>
    </citation>
    <scope>NUCLEOTIDE SEQUENCE [LARGE SCALE GENOMIC DNA]</scope>
</reference>
<dbReference type="Proteomes" id="UP000271162">
    <property type="component" value="Unassembled WGS sequence"/>
</dbReference>
<sequence length="317" mass="36161">MVSIDDYRFRSSNPVSINKEIGRFIAPLTSDAMYDPGQLFIHKAFAYKGVVVCAFKCRFQEKKSSSSDRTVSQERYYQVLIDRGDWSHMGFPVDLTSYLMDGTARGEKLLTLINGMDCVAHTDILPFVAAERDPLDHDLFHRIFDVTASPEEKEVKITMKTNLFENYMASQRSWLAPRDVYREVTENIEVTVITFYLGSSMSGGQLRHMWRYVIRLENHSPKNPVILRERSLKVYSLNNMNQAHGHGVIGKQPELNAQNPAFQFSSTVELAHSKGGHMWGRFKMERQNGSTFDVAIPTVVLESFDEKSTGNIEKSVE</sequence>
<keyword evidence="3" id="KW-1185">Reference proteome</keyword>
<dbReference type="GO" id="GO:0003677">
    <property type="term" value="F:DNA binding"/>
    <property type="evidence" value="ECO:0007669"/>
    <property type="project" value="InterPro"/>
</dbReference>
<dbReference type="PANTHER" id="PTHR14289">
    <property type="entry name" value="F-BOX ONLY PROTEIN 3"/>
    <property type="match status" value="1"/>
</dbReference>
<dbReference type="InterPro" id="IPR007474">
    <property type="entry name" value="ApaG_domain"/>
</dbReference>
<reference evidence="4" key="1">
    <citation type="submission" date="2017-02" db="UniProtKB">
        <authorList>
            <consortium name="WormBaseParasite"/>
        </authorList>
    </citation>
    <scope>IDENTIFICATION</scope>
</reference>
<dbReference type="GO" id="GO:0070987">
    <property type="term" value="P:error-free translesion synthesis"/>
    <property type="evidence" value="ECO:0007669"/>
    <property type="project" value="TreeGrafter"/>
</dbReference>
<dbReference type="GO" id="GO:0005634">
    <property type="term" value="C:nucleus"/>
    <property type="evidence" value="ECO:0007669"/>
    <property type="project" value="TreeGrafter"/>
</dbReference>